<proteinExistence type="predicted"/>
<organism evidence="1 2">
    <name type="scientific">Suillus luteus UH-Slu-Lm8-n1</name>
    <dbReference type="NCBI Taxonomy" id="930992"/>
    <lineage>
        <taxon>Eukaryota</taxon>
        <taxon>Fungi</taxon>
        <taxon>Dikarya</taxon>
        <taxon>Basidiomycota</taxon>
        <taxon>Agaricomycotina</taxon>
        <taxon>Agaricomycetes</taxon>
        <taxon>Agaricomycetidae</taxon>
        <taxon>Boletales</taxon>
        <taxon>Suillineae</taxon>
        <taxon>Suillaceae</taxon>
        <taxon>Suillus</taxon>
    </lineage>
</organism>
<dbReference type="AlphaFoldDB" id="A0A0C9ZSR7"/>
<dbReference type="Proteomes" id="UP000054485">
    <property type="component" value="Unassembled WGS sequence"/>
</dbReference>
<reference evidence="1 2" key="1">
    <citation type="submission" date="2014-04" db="EMBL/GenBank/DDBJ databases">
        <authorList>
            <consortium name="DOE Joint Genome Institute"/>
            <person name="Kuo A."/>
            <person name="Ruytinx J."/>
            <person name="Rineau F."/>
            <person name="Colpaert J."/>
            <person name="Kohler A."/>
            <person name="Nagy L.G."/>
            <person name="Floudas D."/>
            <person name="Copeland A."/>
            <person name="Barry K.W."/>
            <person name="Cichocki N."/>
            <person name="Veneault-Fourrey C."/>
            <person name="LaButti K."/>
            <person name="Lindquist E.A."/>
            <person name="Lipzen A."/>
            <person name="Lundell T."/>
            <person name="Morin E."/>
            <person name="Murat C."/>
            <person name="Sun H."/>
            <person name="Tunlid A."/>
            <person name="Henrissat B."/>
            <person name="Grigoriev I.V."/>
            <person name="Hibbett D.S."/>
            <person name="Martin F."/>
            <person name="Nordberg H.P."/>
            <person name="Cantor M.N."/>
            <person name="Hua S.X."/>
        </authorList>
    </citation>
    <scope>NUCLEOTIDE SEQUENCE [LARGE SCALE GENOMIC DNA]</scope>
    <source>
        <strain evidence="1 2">UH-Slu-Lm8-n1</strain>
    </source>
</reference>
<sequence>MFLGPKKRKASYRACNDHMNAYHRRLGITQRVSPIQLAYRYPWQARSSDSLEFMVKSPVLVLEMPGKNCQRLSIYFRQSGADDLQKTNDSAKLVVTSPQR</sequence>
<accession>A0A0C9ZSR7</accession>
<dbReference type="EMBL" id="KN835287">
    <property type="protein sequence ID" value="KIK40870.1"/>
    <property type="molecule type" value="Genomic_DNA"/>
</dbReference>
<evidence type="ECO:0000313" key="1">
    <source>
        <dbReference type="EMBL" id="KIK40870.1"/>
    </source>
</evidence>
<name>A0A0C9ZSR7_9AGAM</name>
<dbReference type="InParanoid" id="A0A0C9ZSR7"/>
<reference evidence="2" key="2">
    <citation type="submission" date="2015-01" db="EMBL/GenBank/DDBJ databases">
        <title>Evolutionary Origins and Diversification of the Mycorrhizal Mutualists.</title>
        <authorList>
            <consortium name="DOE Joint Genome Institute"/>
            <consortium name="Mycorrhizal Genomics Consortium"/>
            <person name="Kohler A."/>
            <person name="Kuo A."/>
            <person name="Nagy L.G."/>
            <person name="Floudas D."/>
            <person name="Copeland A."/>
            <person name="Barry K.W."/>
            <person name="Cichocki N."/>
            <person name="Veneault-Fourrey C."/>
            <person name="LaButti K."/>
            <person name="Lindquist E.A."/>
            <person name="Lipzen A."/>
            <person name="Lundell T."/>
            <person name="Morin E."/>
            <person name="Murat C."/>
            <person name="Riley R."/>
            <person name="Ohm R."/>
            <person name="Sun H."/>
            <person name="Tunlid A."/>
            <person name="Henrissat B."/>
            <person name="Grigoriev I.V."/>
            <person name="Hibbett D.S."/>
            <person name="Martin F."/>
        </authorList>
    </citation>
    <scope>NUCLEOTIDE SEQUENCE [LARGE SCALE GENOMIC DNA]</scope>
    <source>
        <strain evidence="2">UH-Slu-Lm8-n1</strain>
    </source>
</reference>
<protein>
    <submittedName>
        <fullName evidence="1">Uncharacterized protein</fullName>
    </submittedName>
</protein>
<keyword evidence="2" id="KW-1185">Reference proteome</keyword>
<dbReference type="HOGENOM" id="CLU_2307903_0_0_1"/>
<gene>
    <name evidence="1" type="ORF">CY34DRAFT_242212</name>
</gene>
<evidence type="ECO:0000313" key="2">
    <source>
        <dbReference type="Proteomes" id="UP000054485"/>
    </source>
</evidence>